<evidence type="ECO:0000256" key="7">
    <source>
        <dbReference type="ARBA" id="ARBA00022840"/>
    </source>
</evidence>
<evidence type="ECO:0000256" key="2">
    <source>
        <dbReference type="ARBA" id="ARBA00022649"/>
    </source>
</evidence>
<dbReference type="SUPFAM" id="SSF81301">
    <property type="entry name" value="Nucleotidyltransferase"/>
    <property type="match status" value="1"/>
</dbReference>
<organism evidence="11">
    <name type="scientific">uncultured Desulfobacteraceae bacterium</name>
    <dbReference type="NCBI Taxonomy" id="218296"/>
    <lineage>
        <taxon>Bacteria</taxon>
        <taxon>Pseudomonadati</taxon>
        <taxon>Thermodesulfobacteriota</taxon>
        <taxon>Desulfobacteria</taxon>
        <taxon>Desulfobacterales</taxon>
        <taxon>Desulfobacteraceae</taxon>
        <taxon>environmental samples</taxon>
    </lineage>
</organism>
<evidence type="ECO:0000256" key="3">
    <source>
        <dbReference type="ARBA" id="ARBA00022679"/>
    </source>
</evidence>
<dbReference type="AlphaFoldDB" id="A0A484HHC3"/>
<keyword evidence="6" id="KW-0547">Nucleotide-binding</keyword>
<keyword evidence="5" id="KW-0479">Metal-binding</keyword>
<keyword evidence="7" id="KW-0067">ATP-binding</keyword>
<evidence type="ECO:0000256" key="1">
    <source>
        <dbReference type="ARBA" id="ARBA00001946"/>
    </source>
</evidence>
<evidence type="ECO:0000256" key="8">
    <source>
        <dbReference type="ARBA" id="ARBA00022842"/>
    </source>
</evidence>
<evidence type="ECO:0000256" key="4">
    <source>
        <dbReference type="ARBA" id="ARBA00022695"/>
    </source>
</evidence>
<dbReference type="InterPro" id="IPR052038">
    <property type="entry name" value="Type-VII_TA_antitoxin"/>
</dbReference>
<accession>A0A484HHC3</accession>
<gene>
    <name evidence="11" type="ORF">EPICR_20282</name>
</gene>
<dbReference type="InterPro" id="IPR002934">
    <property type="entry name" value="Polymerase_NTP_transf_dom"/>
</dbReference>
<protein>
    <recommendedName>
        <fullName evidence="10">Polymerase nucleotidyl transferase domain-containing protein</fullName>
    </recommendedName>
</protein>
<keyword evidence="3" id="KW-0808">Transferase</keyword>
<evidence type="ECO:0000256" key="5">
    <source>
        <dbReference type="ARBA" id="ARBA00022723"/>
    </source>
</evidence>
<dbReference type="PANTHER" id="PTHR33571">
    <property type="entry name" value="SSL8005 PROTEIN"/>
    <property type="match status" value="1"/>
</dbReference>
<evidence type="ECO:0000313" key="11">
    <source>
        <dbReference type="EMBL" id="VEN73812.1"/>
    </source>
</evidence>
<name>A0A484HHC3_9BACT</name>
<feature type="domain" description="Polymerase nucleotidyl transferase" evidence="10">
    <location>
        <begin position="14"/>
        <end position="89"/>
    </location>
</feature>
<comment type="similarity">
    <text evidence="9">Belongs to the MntA antitoxin family.</text>
</comment>
<dbReference type="GO" id="GO:0016779">
    <property type="term" value="F:nucleotidyltransferase activity"/>
    <property type="evidence" value="ECO:0007669"/>
    <property type="project" value="UniProtKB-KW"/>
</dbReference>
<dbReference type="EMBL" id="CAACVI010000012">
    <property type="protein sequence ID" value="VEN73812.1"/>
    <property type="molecule type" value="Genomic_DNA"/>
</dbReference>
<reference evidence="11" key="1">
    <citation type="submission" date="2019-01" db="EMBL/GenBank/DDBJ databases">
        <authorList>
            <consortium name="Genoscope - CEA"/>
            <person name="William W."/>
        </authorList>
    </citation>
    <scope>NUCLEOTIDE SEQUENCE</scope>
    <source>
        <strain evidence="11">CR-1</strain>
    </source>
</reference>
<sequence length="92" mass="10563">MADVIRQSRNQIVRLAEKYGATNIRIFGSFARGDHNSESDADFLIDMEGSLLRRIAFKQDLEDLLGREVDVVTEKSLHWYVREKIVKEAAPL</sequence>
<dbReference type="Pfam" id="PF01909">
    <property type="entry name" value="NTP_transf_2"/>
    <property type="match status" value="1"/>
</dbReference>
<dbReference type="Gene3D" id="3.30.460.10">
    <property type="entry name" value="Beta Polymerase, domain 2"/>
    <property type="match status" value="1"/>
</dbReference>
<evidence type="ECO:0000259" key="10">
    <source>
        <dbReference type="Pfam" id="PF01909"/>
    </source>
</evidence>
<keyword evidence="4" id="KW-0548">Nucleotidyltransferase</keyword>
<proteinExistence type="inferred from homology"/>
<dbReference type="GO" id="GO:0046872">
    <property type="term" value="F:metal ion binding"/>
    <property type="evidence" value="ECO:0007669"/>
    <property type="project" value="UniProtKB-KW"/>
</dbReference>
<comment type="cofactor">
    <cofactor evidence="1">
        <name>Mg(2+)</name>
        <dbReference type="ChEBI" id="CHEBI:18420"/>
    </cofactor>
</comment>
<dbReference type="PANTHER" id="PTHR33571:SF14">
    <property type="entry name" value="PROTEIN ADENYLYLTRANSFERASE MJ0435-RELATED"/>
    <property type="match status" value="1"/>
</dbReference>
<dbReference type="InterPro" id="IPR043519">
    <property type="entry name" value="NT_sf"/>
</dbReference>
<keyword evidence="8" id="KW-0460">Magnesium</keyword>
<evidence type="ECO:0000256" key="6">
    <source>
        <dbReference type="ARBA" id="ARBA00022741"/>
    </source>
</evidence>
<dbReference type="CDD" id="cd05403">
    <property type="entry name" value="NT_KNTase_like"/>
    <property type="match status" value="1"/>
</dbReference>
<keyword evidence="2" id="KW-1277">Toxin-antitoxin system</keyword>
<dbReference type="GO" id="GO:0005524">
    <property type="term" value="F:ATP binding"/>
    <property type="evidence" value="ECO:0007669"/>
    <property type="project" value="UniProtKB-KW"/>
</dbReference>
<evidence type="ECO:0000256" key="9">
    <source>
        <dbReference type="ARBA" id="ARBA00038276"/>
    </source>
</evidence>